<dbReference type="PANTHER" id="PTHR34504">
    <property type="entry name" value="ANTITOXIN HICB"/>
    <property type="match status" value="1"/>
</dbReference>
<dbReference type="InterPro" id="IPR031807">
    <property type="entry name" value="HicB-like"/>
</dbReference>
<name>A0ABV3PXA6_9HYPH</name>
<keyword evidence="3" id="KW-1185">Reference proteome</keyword>
<evidence type="ECO:0000313" key="2">
    <source>
        <dbReference type="EMBL" id="MEW9309904.1"/>
    </source>
</evidence>
<dbReference type="Pfam" id="PF15919">
    <property type="entry name" value="HicB_lk_antitox"/>
    <property type="match status" value="1"/>
</dbReference>
<dbReference type="SUPFAM" id="SSF143100">
    <property type="entry name" value="TTHA1013/TTHA0281-like"/>
    <property type="match status" value="1"/>
</dbReference>
<sequence length="80" mass="8356">MSALKYAVLVEPRAAVDGGGFTAIVPDLPGCSSNGETPEGTLAKVQEAISLWIQNAKSQGQPIPKASRHHMAIWAALETA</sequence>
<feature type="domain" description="HicB-like antitoxin of toxin-antitoxin system" evidence="1">
    <location>
        <begin position="6"/>
        <end position="68"/>
    </location>
</feature>
<comment type="caution">
    <text evidence="2">The sequence shown here is derived from an EMBL/GenBank/DDBJ whole genome shotgun (WGS) entry which is preliminary data.</text>
</comment>
<reference evidence="2 3" key="1">
    <citation type="submission" date="2024-07" db="EMBL/GenBank/DDBJ databases">
        <title>Description of Labrys sedimenti sp. nov., isolated from a diclofenac-degrading enrichment culture.</title>
        <authorList>
            <person name="Tancsics A."/>
            <person name="Csepanyi A."/>
        </authorList>
    </citation>
    <scope>NUCLEOTIDE SEQUENCE [LARGE SCALE GENOMIC DNA]</scope>
    <source>
        <strain evidence="2 3">LMG 23578</strain>
    </source>
</reference>
<dbReference type="EMBL" id="JBFNQD010000019">
    <property type="protein sequence ID" value="MEW9309904.1"/>
    <property type="molecule type" value="Genomic_DNA"/>
</dbReference>
<protein>
    <submittedName>
        <fullName evidence="2">Type II toxin-antitoxin system HicB family antitoxin</fullName>
    </submittedName>
</protein>
<organism evidence="2 3">
    <name type="scientific">Labrys neptuniae</name>
    <dbReference type="NCBI Taxonomy" id="376174"/>
    <lineage>
        <taxon>Bacteria</taxon>
        <taxon>Pseudomonadati</taxon>
        <taxon>Pseudomonadota</taxon>
        <taxon>Alphaproteobacteria</taxon>
        <taxon>Hyphomicrobiales</taxon>
        <taxon>Xanthobacteraceae</taxon>
        <taxon>Labrys</taxon>
    </lineage>
</organism>
<dbReference type="Proteomes" id="UP001555786">
    <property type="component" value="Unassembled WGS sequence"/>
</dbReference>
<accession>A0ABV3PXA6</accession>
<dbReference type="InterPro" id="IPR051404">
    <property type="entry name" value="TA_system_antitoxin"/>
</dbReference>
<dbReference type="PANTHER" id="PTHR34504:SF2">
    <property type="entry name" value="UPF0150 PROTEIN SSL0259"/>
    <property type="match status" value="1"/>
</dbReference>
<dbReference type="InterPro" id="IPR035069">
    <property type="entry name" value="TTHA1013/TTHA0281-like"/>
</dbReference>
<proteinExistence type="predicted"/>
<dbReference type="RefSeq" id="WP_367626483.1">
    <property type="nucleotide sequence ID" value="NZ_JBFNQD010000019.1"/>
</dbReference>
<dbReference type="Gene3D" id="3.30.160.250">
    <property type="match status" value="1"/>
</dbReference>
<evidence type="ECO:0000313" key="3">
    <source>
        <dbReference type="Proteomes" id="UP001555786"/>
    </source>
</evidence>
<evidence type="ECO:0000259" key="1">
    <source>
        <dbReference type="Pfam" id="PF15919"/>
    </source>
</evidence>
<gene>
    <name evidence="2" type="ORF">ABXS05_30445</name>
</gene>